<evidence type="ECO:0000259" key="1">
    <source>
        <dbReference type="Pfam" id="PF07811"/>
    </source>
</evidence>
<evidence type="ECO:0000313" key="2">
    <source>
        <dbReference type="EMBL" id="MDQ0649194.1"/>
    </source>
</evidence>
<organism evidence="2 3">
    <name type="scientific">Microbacterium natoriense</name>
    <dbReference type="NCBI Taxonomy" id="284570"/>
    <lineage>
        <taxon>Bacteria</taxon>
        <taxon>Bacillati</taxon>
        <taxon>Actinomycetota</taxon>
        <taxon>Actinomycetes</taxon>
        <taxon>Micrococcales</taxon>
        <taxon>Microbacteriaceae</taxon>
        <taxon>Microbacterium</taxon>
    </lineage>
</organism>
<feature type="domain" description="TadE-like" evidence="1">
    <location>
        <begin position="11"/>
        <end position="53"/>
    </location>
</feature>
<protein>
    <submittedName>
        <fullName evidence="2">Flp pilus assembly protein TadG</fullName>
    </submittedName>
</protein>
<sequence>MMRRRVGCDRGSVAAELALALPAVVLTLLLGAGALGAASRQVSLQDAAADAARLLGRGEGADAASGVVAAAVPGAGLSSRSEGDLVCVTASVDIAIGGLLTLPMRASSCALSGGL</sequence>
<dbReference type="AlphaFoldDB" id="A0AAW8F249"/>
<dbReference type="InterPro" id="IPR049790">
    <property type="entry name" value="Rv3655c/TadE"/>
</dbReference>
<accession>A0AAW8F249</accession>
<dbReference type="NCBIfam" id="NF041390">
    <property type="entry name" value="TadE_Rv3655c"/>
    <property type="match status" value="1"/>
</dbReference>
<proteinExistence type="predicted"/>
<dbReference type="Pfam" id="PF07811">
    <property type="entry name" value="TadE"/>
    <property type="match status" value="1"/>
</dbReference>
<name>A0AAW8F249_9MICO</name>
<comment type="caution">
    <text evidence="2">The sequence shown here is derived from an EMBL/GenBank/DDBJ whole genome shotgun (WGS) entry which is preliminary data.</text>
</comment>
<reference evidence="2 3" key="1">
    <citation type="submission" date="2023-07" db="EMBL/GenBank/DDBJ databases">
        <title>Comparative genomics of wheat-associated soil bacteria to identify genetic determinants of phenazine resistance.</title>
        <authorList>
            <person name="Mouncey N."/>
        </authorList>
    </citation>
    <scope>NUCLEOTIDE SEQUENCE [LARGE SCALE GENOMIC DNA]</scope>
    <source>
        <strain evidence="2 3">W4I9-1</strain>
    </source>
</reference>
<dbReference type="Proteomes" id="UP001244427">
    <property type="component" value="Unassembled WGS sequence"/>
</dbReference>
<dbReference type="InterPro" id="IPR012495">
    <property type="entry name" value="TadE-like_dom"/>
</dbReference>
<dbReference type="EMBL" id="JAUSXV010000001">
    <property type="protein sequence ID" value="MDQ0649194.1"/>
    <property type="molecule type" value="Genomic_DNA"/>
</dbReference>
<evidence type="ECO:0000313" key="3">
    <source>
        <dbReference type="Proteomes" id="UP001244427"/>
    </source>
</evidence>
<keyword evidence="3" id="KW-1185">Reference proteome</keyword>
<gene>
    <name evidence="2" type="ORF">QFZ53_003390</name>
</gene>